<comment type="similarity">
    <text evidence="1">Belongs to the histone H2A family.</text>
</comment>
<evidence type="ECO:0000313" key="3">
    <source>
        <dbReference type="Proteomes" id="UP000694851"/>
    </source>
</evidence>
<dbReference type="GO" id="GO:0030527">
    <property type="term" value="F:structural constituent of chromatin"/>
    <property type="evidence" value="ECO:0007669"/>
    <property type="project" value="InterPro"/>
</dbReference>
<feature type="compositionally biased region" description="Basic residues" evidence="2">
    <location>
        <begin position="1"/>
        <end position="20"/>
    </location>
</feature>
<evidence type="ECO:0000256" key="2">
    <source>
        <dbReference type="SAM" id="MobiDB-lite"/>
    </source>
</evidence>
<dbReference type="GO" id="GO:0005634">
    <property type="term" value="C:nucleus"/>
    <property type="evidence" value="ECO:0007669"/>
    <property type="project" value="UniProtKB-SubCell"/>
</dbReference>
<dbReference type="GO" id="GO:0000786">
    <property type="term" value="C:nucleosome"/>
    <property type="evidence" value="ECO:0007669"/>
    <property type="project" value="UniProtKB-KW"/>
</dbReference>
<keyword evidence="1" id="KW-0158">Chromosome</keyword>
<evidence type="ECO:0000256" key="1">
    <source>
        <dbReference type="RuleBase" id="RU003767"/>
    </source>
</evidence>
<dbReference type="PRINTS" id="PR00620">
    <property type="entry name" value="HISTONEH2A"/>
</dbReference>
<gene>
    <name evidence="4" type="primary">LOC109373611</name>
</gene>
<protein>
    <recommendedName>
        <fullName evidence="1">Histone H2A</fullName>
    </recommendedName>
</protein>
<name>A0A8B7Q5J9_HIPAR</name>
<dbReference type="GeneID" id="109373611"/>
<keyword evidence="1" id="KW-0539">Nucleus</keyword>
<dbReference type="Gene3D" id="1.10.20.10">
    <property type="entry name" value="Histone, subunit A"/>
    <property type="match status" value="1"/>
</dbReference>
<comment type="subunit">
    <text evidence="1">The nucleosome is a histone octamer containing two molecules each of H2A, H2B, H3 and H4 assembled in one H3-H4 heterotetramer and two H2A-H2B heterodimers. The octamer wraps approximately 147 bp of DNA.</text>
</comment>
<dbReference type="CDD" id="cd00074">
    <property type="entry name" value="HFD_H2A"/>
    <property type="match status" value="1"/>
</dbReference>
<evidence type="ECO:0000313" key="4">
    <source>
        <dbReference type="RefSeq" id="XP_019483167.1"/>
    </source>
</evidence>
<dbReference type="GO" id="GO:0003677">
    <property type="term" value="F:DNA binding"/>
    <property type="evidence" value="ECO:0007669"/>
    <property type="project" value="UniProtKB-KW"/>
</dbReference>
<dbReference type="InterPro" id="IPR009072">
    <property type="entry name" value="Histone-fold"/>
</dbReference>
<keyword evidence="3" id="KW-1185">Reference proteome</keyword>
<sequence>MRGQRHRVGSSGHRQRRSRSRTSIYGLSFTARDMESLLRDGHYTQHLSSSAPIFLMAIIEYITAKVLELAGREARNRGQSRITPESLDMAIHNNLQLRAFFWNTTICQVLTHQE</sequence>
<keyword evidence="1" id="KW-0238">DNA-binding</keyword>
<dbReference type="GO" id="GO:0046982">
    <property type="term" value="F:protein heterodimerization activity"/>
    <property type="evidence" value="ECO:0007669"/>
    <property type="project" value="InterPro"/>
</dbReference>
<accession>A0A8B7Q5J9</accession>
<dbReference type="RefSeq" id="XP_019483167.1">
    <property type="nucleotide sequence ID" value="XM_019627622.1"/>
</dbReference>
<dbReference type="SUPFAM" id="SSF47113">
    <property type="entry name" value="Histone-fold"/>
    <property type="match status" value="1"/>
</dbReference>
<dbReference type="OrthoDB" id="6427901at2759"/>
<organism evidence="3 4">
    <name type="scientific">Hipposideros armiger</name>
    <name type="common">Great Himalayan leaf-nosed bat</name>
    <dbReference type="NCBI Taxonomy" id="186990"/>
    <lineage>
        <taxon>Eukaryota</taxon>
        <taxon>Metazoa</taxon>
        <taxon>Chordata</taxon>
        <taxon>Craniata</taxon>
        <taxon>Vertebrata</taxon>
        <taxon>Euteleostomi</taxon>
        <taxon>Mammalia</taxon>
        <taxon>Eutheria</taxon>
        <taxon>Laurasiatheria</taxon>
        <taxon>Chiroptera</taxon>
        <taxon>Yinpterochiroptera</taxon>
        <taxon>Rhinolophoidea</taxon>
        <taxon>Hipposideridae</taxon>
        <taxon>Hipposideros</taxon>
    </lineage>
</organism>
<reference evidence="4" key="1">
    <citation type="submission" date="2025-08" db="UniProtKB">
        <authorList>
            <consortium name="RefSeq"/>
        </authorList>
    </citation>
    <scope>IDENTIFICATION</scope>
    <source>
        <tissue evidence="4">Muscle</tissue>
    </source>
</reference>
<comment type="subcellular location">
    <subcellularLocation>
        <location evidence="1">Nucleus</location>
    </subcellularLocation>
</comment>
<keyword evidence="1" id="KW-0544">Nucleosome core</keyword>
<dbReference type="PANTHER" id="PTHR23430">
    <property type="entry name" value="HISTONE H2A"/>
    <property type="match status" value="1"/>
</dbReference>
<dbReference type="KEGG" id="hai:109373611"/>
<proteinExistence type="inferred from homology"/>
<dbReference type="InterPro" id="IPR002119">
    <property type="entry name" value="Histone_H2A"/>
</dbReference>
<dbReference type="SMART" id="SM00414">
    <property type="entry name" value="H2A"/>
    <property type="match status" value="1"/>
</dbReference>
<dbReference type="Proteomes" id="UP000694851">
    <property type="component" value="Unplaced"/>
</dbReference>
<feature type="region of interest" description="Disordered" evidence="2">
    <location>
        <begin position="1"/>
        <end position="22"/>
    </location>
</feature>
<dbReference type="AlphaFoldDB" id="A0A8B7Q5J9"/>